<protein>
    <submittedName>
        <fullName evidence="1">Uncharacterized protein</fullName>
    </submittedName>
</protein>
<dbReference type="AlphaFoldDB" id="A0A3S5FBL4"/>
<proteinExistence type="predicted"/>
<reference evidence="1" key="1">
    <citation type="submission" date="2018-11" db="EMBL/GenBank/DDBJ databases">
        <authorList>
            <consortium name="Pathogen Informatics"/>
        </authorList>
    </citation>
    <scope>NUCLEOTIDE SEQUENCE</scope>
</reference>
<accession>A0A3S5FBL4</accession>
<keyword evidence="2" id="KW-1185">Reference proteome</keyword>
<sequence length="174" mass="19288">MGIPTDRSDSLLSTSQQGSQQCGRLLPLIFACQFFETSLARTSGLQVQKRYDIETIDYCHGFNSISCLTDNECSDRYPDLDVICFQYATCLTSCIERSQVSPSVCIFSLRTNRAFRDLERSITISCLAVNTVQTSDRLRLGEPDDDCGRGNSVRAWQRDGTVGAQGTICLGKSQ</sequence>
<evidence type="ECO:0000313" key="1">
    <source>
        <dbReference type="EMBL" id="VEL06921.1"/>
    </source>
</evidence>
<gene>
    <name evidence="1" type="ORF">PXEA_LOCUS361</name>
</gene>
<name>A0A3S5FBL4_9PLAT</name>
<evidence type="ECO:0000313" key="2">
    <source>
        <dbReference type="Proteomes" id="UP000784294"/>
    </source>
</evidence>
<dbReference type="EMBL" id="CAAALY010000643">
    <property type="protein sequence ID" value="VEL06921.1"/>
    <property type="molecule type" value="Genomic_DNA"/>
</dbReference>
<organism evidence="1 2">
    <name type="scientific">Protopolystoma xenopodis</name>
    <dbReference type="NCBI Taxonomy" id="117903"/>
    <lineage>
        <taxon>Eukaryota</taxon>
        <taxon>Metazoa</taxon>
        <taxon>Spiralia</taxon>
        <taxon>Lophotrochozoa</taxon>
        <taxon>Platyhelminthes</taxon>
        <taxon>Monogenea</taxon>
        <taxon>Polyopisthocotylea</taxon>
        <taxon>Polystomatidea</taxon>
        <taxon>Polystomatidae</taxon>
        <taxon>Protopolystoma</taxon>
    </lineage>
</organism>
<comment type="caution">
    <text evidence="1">The sequence shown here is derived from an EMBL/GenBank/DDBJ whole genome shotgun (WGS) entry which is preliminary data.</text>
</comment>
<dbReference type="Proteomes" id="UP000784294">
    <property type="component" value="Unassembled WGS sequence"/>
</dbReference>